<keyword evidence="2" id="KW-0547">Nucleotide-binding</keyword>
<protein>
    <submittedName>
        <fullName evidence="6">NitT/TauT family transport system ATP-binding protein</fullName>
    </submittedName>
</protein>
<dbReference type="SUPFAM" id="SSF52540">
    <property type="entry name" value="P-loop containing nucleoside triphosphate hydrolases"/>
    <property type="match status" value="1"/>
</dbReference>
<evidence type="ECO:0000313" key="6">
    <source>
        <dbReference type="EMBL" id="MBB3108478.1"/>
    </source>
</evidence>
<sequence length="269" mass="30071">MSSQHAFASETQRETTGKGRQLVAMKELDKVYGNGTVALSDVNMTINEGEFICFLGPSGCGKSTIFKLIAGLEERTRGDIEILGMSPKEARKQSDIAFVFQDHTLLPWCSVIDNVMLPLKLRGVPKQERLQEAERVLALVGLSDHRKSLPRHLSGGMKMRVSIARALASRPKLLLMDEPFGALDEITRQSLQDELLKIWQQDPSMTVLFVTHNTFEAVYLSTQIVAMTARPGRVSAVLNVDEPFPRDDSFRTSAAFSQWVRTVSEHMQH</sequence>
<evidence type="ECO:0000256" key="4">
    <source>
        <dbReference type="SAM" id="MobiDB-lite"/>
    </source>
</evidence>
<comment type="caution">
    <text evidence="6">The sequence shown here is derived from an EMBL/GenBank/DDBJ whole genome shotgun (WGS) entry which is preliminary data.</text>
</comment>
<accession>A0A7W5FKW1</accession>
<proteinExistence type="predicted"/>
<evidence type="ECO:0000256" key="2">
    <source>
        <dbReference type="ARBA" id="ARBA00022741"/>
    </source>
</evidence>
<dbReference type="InterPro" id="IPR003593">
    <property type="entry name" value="AAA+_ATPase"/>
</dbReference>
<feature type="region of interest" description="Disordered" evidence="4">
    <location>
        <begin position="1"/>
        <end position="20"/>
    </location>
</feature>
<gene>
    <name evidence="6" type="ORF">FHS18_000506</name>
</gene>
<dbReference type="InterPro" id="IPR003439">
    <property type="entry name" value="ABC_transporter-like_ATP-bd"/>
</dbReference>
<evidence type="ECO:0000259" key="5">
    <source>
        <dbReference type="PROSITE" id="PS50893"/>
    </source>
</evidence>
<dbReference type="GO" id="GO:0016887">
    <property type="term" value="F:ATP hydrolysis activity"/>
    <property type="evidence" value="ECO:0007669"/>
    <property type="project" value="InterPro"/>
</dbReference>
<feature type="domain" description="ABC transporter" evidence="5">
    <location>
        <begin position="23"/>
        <end position="256"/>
    </location>
</feature>
<keyword evidence="7" id="KW-1185">Reference proteome</keyword>
<feature type="compositionally biased region" description="Polar residues" evidence="4">
    <location>
        <begin position="1"/>
        <end position="10"/>
    </location>
</feature>
<dbReference type="SMART" id="SM00382">
    <property type="entry name" value="AAA"/>
    <property type="match status" value="1"/>
</dbReference>
<dbReference type="InterPro" id="IPR017871">
    <property type="entry name" value="ABC_transporter-like_CS"/>
</dbReference>
<keyword evidence="3 6" id="KW-0067">ATP-binding</keyword>
<dbReference type="EMBL" id="JACHXK010000001">
    <property type="protein sequence ID" value="MBB3108478.1"/>
    <property type="molecule type" value="Genomic_DNA"/>
</dbReference>
<dbReference type="PANTHER" id="PTHR42788">
    <property type="entry name" value="TAURINE IMPORT ATP-BINDING PROTEIN-RELATED"/>
    <property type="match status" value="1"/>
</dbReference>
<dbReference type="CDD" id="cd03293">
    <property type="entry name" value="ABC_NrtD_SsuB_transporters"/>
    <property type="match status" value="1"/>
</dbReference>
<dbReference type="Proteomes" id="UP000570361">
    <property type="component" value="Unassembled WGS sequence"/>
</dbReference>
<dbReference type="PROSITE" id="PS50893">
    <property type="entry name" value="ABC_TRANSPORTER_2"/>
    <property type="match status" value="1"/>
</dbReference>
<dbReference type="GO" id="GO:0005524">
    <property type="term" value="F:ATP binding"/>
    <property type="evidence" value="ECO:0007669"/>
    <property type="project" value="UniProtKB-KW"/>
</dbReference>
<organism evidence="6 7">
    <name type="scientific">Paenibacillus phyllosphaerae</name>
    <dbReference type="NCBI Taxonomy" id="274593"/>
    <lineage>
        <taxon>Bacteria</taxon>
        <taxon>Bacillati</taxon>
        <taxon>Bacillota</taxon>
        <taxon>Bacilli</taxon>
        <taxon>Bacillales</taxon>
        <taxon>Paenibacillaceae</taxon>
        <taxon>Paenibacillus</taxon>
    </lineage>
</organism>
<evidence type="ECO:0000313" key="7">
    <source>
        <dbReference type="Proteomes" id="UP000570361"/>
    </source>
</evidence>
<dbReference type="PANTHER" id="PTHR42788:SF19">
    <property type="entry name" value="ALIPHATIC SULFONATES IMPORT ATP-BINDING PROTEIN SSUB 2"/>
    <property type="match status" value="1"/>
</dbReference>
<keyword evidence="1" id="KW-0813">Transport</keyword>
<dbReference type="InterPro" id="IPR027417">
    <property type="entry name" value="P-loop_NTPase"/>
</dbReference>
<name>A0A7W5FKW1_9BACL</name>
<dbReference type="InterPro" id="IPR050166">
    <property type="entry name" value="ABC_transporter_ATP-bind"/>
</dbReference>
<reference evidence="6 7" key="1">
    <citation type="submission" date="2020-08" db="EMBL/GenBank/DDBJ databases">
        <title>Genomic Encyclopedia of Type Strains, Phase III (KMG-III): the genomes of soil and plant-associated and newly described type strains.</title>
        <authorList>
            <person name="Whitman W."/>
        </authorList>
    </citation>
    <scope>NUCLEOTIDE SEQUENCE [LARGE SCALE GENOMIC DNA]</scope>
    <source>
        <strain evidence="6 7">CECT 5862</strain>
    </source>
</reference>
<dbReference type="PROSITE" id="PS00211">
    <property type="entry name" value="ABC_TRANSPORTER_1"/>
    <property type="match status" value="1"/>
</dbReference>
<dbReference type="AlphaFoldDB" id="A0A7W5FKW1"/>
<evidence type="ECO:0000256" key="3">
    <source>
        <dbReference type="ARBA" id="ARBA00022840"/>
    </source>
</evidence>
<evidence type="ECO:0000256" key="1">
    <source>
        <dbReference type="ARBA" id="ARBA00022448"/>
    </source>
</evidence>
<dbReference type="Pfam" id="PF00005">
    <property type="entry name" value="ABC_tran"/>
    <property type="match status" value="1"/>
</dbReference>
<dbReference type="Gene3D" id="3.40.50.300">
    <property type="entry name" value="P-loop containing nucleotide triphosphate hydrolases"/>
    <property type="match status" value="1"/>
</dbReference>